<organism evidence="1 2">
    <name type="scientific">Vitis vinifera</name>
    <name type="common">Grape</name>
    <dbReference type="NCBI Taxonomy" id="29760"/>
    <lineage>
        <taxon>Eukaryota</taxon>
        <taxon>Viridiplantae</taxon>
        <taxon>Streptophyta</taxon>
        <taxon>Embryophyta</taxon>
        <taxon>Tracheophyta</taxon>
        <taxon>Spermatophyta</taxon>
        <taxon>Magnoliopsida</taxon>
        <taxon>eudicotyledons</taxon>
        <taxon>Gunneridae</taxon>
        <taxon>Pentapetalae</taxon>
        <taxon>rosids</taxon>
        <taxon>Vitales</taxon>
        <taxon>Vitaceae</taxon>
        <taxon>Viteae</taxon>
        <taxon>Vitis</taxon>
    </lineage>
</organism>
<reference evidence="1 2" key="1">
    <citation type="journal article" date="2018" name="PLoS Genet.">
        <title>Population sequencing reveals clonal diversity and ancestral inbreeding in the grapevine cultivar Chardonnay.</title>
        <authorList>
            <person name="Roach M.J."/>
            <person name="Johnson D.L."/>
            <person name="Bohlmann J."/>
            <person name="van Vuuren H.J."/>
            <person name="Jones S.J."/>
            <person name="Pretorius I.S."/>
            <person name="Schmidt S.A."/>
            <person name="Borneman A.R."/>
        </authorList>
    </citation>
    <scope>NUCLEOTIDE SEQUENCE [LARGE SCALE GENOMIC DNA]</scope>
    <source>
        <strain evidence="2">cv. Chardonnay</strain>
        <tissue evidence="1">Leaf</tissue>
    </source>
</reference>
<sequence>MLVPHTIPIRAAWSDDRMKKMVHAELQDYGDFGLTNEDEVEEETSDVRILYIYSFI</sequence>
<dbReference type="AlphaFoldDB" id="A0A438HT29"/>
<evidence type="ECO:0000313" key="2">
    <source>
        <dbReference type="Proteomes" id="UP000288805"/>
    </source>
</evidence>
<name>A0A438HT29_VITVI</name>
<dbReference type="EMBL" id="QGNW01000182">
    <property type="protein sequence ID" value="RVW87588.1"/>
    <property type="molecule type" value="Genomic_DNA"/>
</dbReference>
<proteinExistence type="predicted"/>
<gene>
    <name evidence="1" type="ORF">CK203_041163</name>
</gene>
<comment type="caution">
    <text evidence="1">The sequence shown here is derived from an EMBL/GenBank/DDBJ whole genome shotgun (WGS) entry which is preliminary data.</text>
</comment>
<evidence type="ECO:0000313" key="1">
    <source>
        <dbReference type="EMBL" id="RVW87588.1"/>
    </source>
</evidence>
<dbReference type="Proteomes" id="UP000288805">
    <property type="component" value="Unassembled WGS sequence"/>
</dbReference>
<accession>A0A438HT29</accession>
<protein>
    <submittedName>
        <fullName evidence="1">Uncharacterized protein</fullName>
    </submittedName>
</protein>